<evidence type="ECO:0000313" key="3">
    <source>
        <dbReference type="Proteomes" id="UP000624244"/>
    </source>
</evidence>
<evidence type="ECO:0000256" key="1">
    <source>
        <dbReference type="SAM" id="MobiDB-lite"/>
    </source>
</evidence>
<comment type="caution">
    <text evidence="2">The sequence shown here is derived from an EMBL/GenBank/DDBJ whole genome shotgun (WGS) entry which is preliminary data.</text>
</comment>
<feature type="region of interest" description="Disordered" evidence="1">
    <location>
        <begin position="878"/>
        <end position="1021"/>
    </location>
</feature>
<feature type="compositionally biased region" description="Basic residues" evidence="1">
    <location>
        <begin position="648"/>
        <end position="660"/>
    </location>
</feature>
<dbReference type="InterPro" id="IPR017956">
    <property type="entry name" value="AT_hook_DNA-bd_motif"/>
</dbReference>
<evidence type="ECO:0000313" key="2">
    <source>
        <dbReference type="EMBL" id="KAF5853009.1"/>
    </source>
</evidence>
<proteinExistence type="predicted"/>
<dbReference type="SMART" id="SM00384">
    <property type="entry name" value="AT_hook"/>
    <property type="match status" value="2"/>
</dbReference>
<feature type="region of interest" description="Disordered" evidence="1">
    <location>
        <begin position="479"/>
        <end position="504"/>
    </location>
</feature>
<feature type="compositionally biased region" description="Low complexity" evidence="1">
    <location>
        <begin position="252"/>
        <end position="263"/>
    </location>
</feature>
<feature type="compositionally biased region" description="Basic residues" evidence="1">
    <location>
        <begin position="734"/>
        <end position="743"/>
    </location>
</feature>
<feature type="compositionally biased region" description="Acidic residues" evidence="1">
    <location>
        <begin position="200"/>
        <end position="211"/>
    </location>
</feature>
<feature type="compositionally biased region" description="Acidic residues" evidence="1">
    <location>
        <begin position="965"/>
        <end position="981"/>
    </location>
</feature>
<dbReference type="GO" id="GO:0003677">
    <property type="term" value="F:DNA binding"/>
    <property type="evidence" value="ECO:0007669"/>
    <property type="project" value="InterPro"/>
</dbReference>
<name>A0A8H5ZRN0_COCSA</name>
<feature type="compositionally biased region" description="Low complexity" evidence="1">
    <location>
        <begin position="335"/>
        <end position="347"/>
    </location>
</feature>
<sequence>MAPRGRSITASPGAYSDRSNDSSPDPLAISFDENITSSHRTSSPRKPIMISSPRKQVRRLETSEVVFSSPSKSMIMSTPRGNGASPWRIKVTVQAEPEDGENAESPSVKRVTRTKTTTIPLKDPDASSPVKRPRGRPRKSETGLTPKPKRKGTPIKRPAEFSSPSKIVRGGDSSAADVDTDVPPRKRRGRPRKSVQPPTEYDETSVAEEAEAILQATFEETPLPSTEAESDNSKKNARFAALDDQTMDDALRTSPTRSEPSPSLGTPAHTNSRNNVRARRGTPHANRVAVIESDEAESGSDVLTPASGEEDNNDLPENQPLSGTEDDQGDVLTPSETSAQSSDSADATSDDGAPEYLQDYEDEEEETQGQHFTFDEGTTRMPDDTTMLDSETFSMISVESLKSNTNRLSPTQPRDLQTNAPKAKSSLRNEYLGPATHVASGSESSTHEKHVSTSQASLKAAPIETVRPKLARHVTPAMDSEIPSAPPALHPVQPALTKSPSPTLGRAVTAGVALQGLLDPTRLTPDASQKTPDGKRGSLDDLFRGFSSGTRKDLQAGLRLGEQLAQNQTEEDNVPGPSSPIRGQSAAGPKAEEVPGPAGEPVQHDDFGDIWQEEASRSVISINPEEVPAEKSPEAHDIFTDASVVRPARGRAARTWRRRKVIDETESQQEPASAHSVPAAVQQSEGSKEAQKVDSAQPDEQPMQVEEPNAEGEESDAGIFFQSNVPNVADQRRPSRFQRRRPRRQEAEKVSLSELLDQGDSFVPESPSPVKTKKTPPKARLNPFLDTPPRFPALLNSPKKSSPLRRELHSGDISTSSVQQYEESTLPLAQSSPFHTVVDGDSKISAASDQQQFRMEMEGNTASTIIRVREEANEYLDAYEPQERSLNEITEVTEPSRTHQDISHLPSSPPKMQRRFEQRLLSARKPSPLSKTVERPGNVPVPQSRQNVARSKEPEVIELSSETSSSDDEEEEEEGEEEESDATPSGHPQPRAQPVATSSAKPTPSRLSQLQPHPILSRMTPLPKVEPWTRTHYKALDKLYNTHLKHPALFCPFNVPPTPLSTTNGYLLRRFLADNGNLPYVGAVFHAWGYSMVMTAELIVLCSVFMDLMSIKSEVEYEQVTGRKLEVGNCAPGRRGDWISGEDVLQRLATVVMGESVRRDERAGLEIDRSRGLQIEWPQTPR</sequence>
<feature type="compositionally biased region" description="Polar residues" evidence="1">
    <location>
        <begin position="812"/>
        <end position="827"/>
    </location>
</feature>
<feature type="compositionally biased region" description="Acidic residues" evidence="1">
    <location>
        <begin position="348"/>
        <end position="367"/>
    </location>
</feature>
<feature type="region of interest" description="Disordered" evidence="1">
    <location>
        <begin position="516"/>
        <end position="827"/>
    </location>
</feature>
<reference evidence="2" key="1">
    <citation type="submission" date="2019-11" db="EMBL/GenBank/DDBJ databases">
        <title>Bipolaris sorokiniana Genome sequencing.</title>
        <authorList>
            <person name="Wang H."/>
        </authorList>
    </citation>
    <scope>NUCLEOTIDE SEQUENCE</scope>
</reference>
<feature type="compositionally biased region" description="Polar residues" evidence="1">
    <location>
        <begin position="65"/>
        <end position="80"/>
    </location>
</feature>
<evidence type="ECO:0008006" key="4">
    <source>
        <dbReference type="Google" id="ProtNLM"/>
    </source>
</evidence>
<feature type="region of interest" description="Disordered" evidence="1">
    <location>
        <begin position="1"/>
        <end position="465"/>
    </location>
</feature>
<accession>A0A8H5ZRN0</accession>
<dbReference type="Proteomes" id="UP000624244">
    <property type="component" value="Unassembled WGS sequence"/>
</dbReference>
<feature type="compositionally biased region" description="Basic and acidic residues" evidence="1">
    <location>
        <begin position="532"/>
        <end position="543"/>
    </location>
</feature>
<organism evidence="2 3">
    <name type="scientific">Cochliobolus sativus</name>
    <name type="common">Common root rot and spot blotch fungus</name>
    <name type="synonym">Bipolaris sorokiniana</name>
    <dbReference type="NCBI Taxonomy" id="45130"/>
    <lineage>
        <taxon>Eukaryota</taxon>
        <taxon>Fungi</taxon>
        <taxon>Dikarya</taxon>
        <taxon>Ascomycota</taxon>
        <taxon>Pezizomycotina</taxon>
        <taxon>Dothideomycetes</taxon>
        <taxon>Pleosporomycetidae</taxon>
        <taxon>Pleosporales</taxon>
        <taxon>Pleosporineae</taxon>
        <taxon>Pleosporaceae</taxon>
        <taxon>Bipolaris</taxon>
    </lineage>
</organism>
<dbReference type="EMBL" id="WNKQ01000002">
    <property type="protein sequence ID" value="KAF5853009.1"/>
    <property type="molecule type" value="Genomic_DNA"/>
</dbReference>
<feature type="compositionally biased region" description="Polar residues" evidence="1">
    <location>
        <begin position="995"/>
        <end position="1011"/>
    </location>
</feature>
<protein>
    <recommendedName>
        <fullName evidence="4">AT DNA binding protein</fullName>
    </recommendedName>
</protein>
<dbReference type="AlphaFoldDB" id="A0A8H5ZRN0"/>
<feature type="compositionally biased region" description="Basic and acidic residues" evidence="1">
    <location>
        <begin position="628"/>
        <end position="639"/>
    </location>
</feature>
<feature type="compositionally biased region" description="Polar residues" evidence="1">
    <location>
        <begin position="387"/>
        <end position="420"/>
    </location>
</feature>
<feature type="compositionally biased region" description="Basic and acidic residues" evidence="1">
    <location>
        <begin position="373"/>
        <end position="383"/>
    </location>
</feature>
<gene>
    <name evidence="2" type="ORF">GGP41_001542</name>
</gene>